<dbReference type="PANTHER" id="PTHR24027">
    <property type="entry name" value="CADHERIN-23"/>
    <property type="match status" value="1"/>
</dbReference>
<evidence type="ECO:0000256" key="10">
    <source>
        <dbReference type="ARBA" id="ARBA00022989"/>
    </source>
</evidence>
<evidence type="ECO:0000313" key="20">
    <source>
        <dbReference type="Proteomes" id="UP001148018"/>
    </source>
</evidence>
<dbReference type="GO" id="GO:0044331">
    <property type="term" value="P:cell-cell adhesion mediated by cadherin"/>
    <property type="evidence" value="ECO:0007669"/>
    <property type="project" value="TreeGrafter"/>
</dbReference>
<keyword evidence="9" id="KW-0965">Cell junction</keyword>
<keyword evidence="12" id="KW-0325">Glycoprotein</keyword>
<organism evidence="19 20">
    <name type="scientific">Muraenolepis orangiensis</name>
    <name type="common">Patagonian moray cod</name>
    <dbReference type="NCBI Taxonomy" id="630683"/>
    <lineage>
        <taxon>Eukaryota</taxon>
        <taxon>Metazoa</taxon>
        <taxon>Chordata</taxon>
        <taxon>Craniata</taxon>
        <taxon>Vertebrata</taxon>
        <taxon>Euteleostomi</taxon>
        <taxon>Actinopterygii</taxon>
        <taxon>Neopterygii</taxon>
        <taxon>Teleostei</taxon>
        <taxon>Neoteleostei</taxon>
        <taxon>Acanthomorphata</taxon>
        <taxon>Zeiogadaria</taxon>
        <taxon>Gadariae</taxon>
        <taxon>Gadiformes</taxon>
        <taxon>Muraenolepidoidei</taxon>
        <taxon>Muraenolepididae</taxon>
        <taxon>Muraenolepis</taxon>
    </lineage>
</organism>
<feature type="domain" description="Cadherin" evidence="18">
    <location>
        <begin position="82"/>
        <end position="182"/>
    </location>
</feature>
<evidence type="ECO:0000256" key="9">
    <source>
        <dbReference type="ARBA" id="ARBA00022949"/>
    </source>
</evidence>
<keyword evidence="6" id="KW-0677">Repeat</keyword>
<evidence type="ECO:0000256" key="2">
    <source>
        <dbReference type="ARBA" id="ARBA00004536"/>
    </source>
</evidence>
<keyword evidence="20" id="KW-1185">Reference proteome</keyword>
<gene>
    <name evidence="19" type="ORF">NHX12_017379</name>
</gene>
<feature type="compositionally biased region" description="Low complexity" evidence="17">
    <location>
        <begin position="479"/>
        <end position="494"/>
    </location>
</feature>
<keyword evidence="8 15" id="KW-0130">Cell adhesion</keyword>
<keyword evidence="11" id="KW-0472">Membrane</keyword>
<proteinExistence type="predicted"/>
<dbReference type="GO" id="GO:0034332">
    <property type="term" value="P:adherens junction organization"/>
    <property type="evidence" value="ECO:0007669"/>
    <property type="project" value="TreeGrafter"/>
</dbReference>
<dbReference type="InterPro" id="IPR020894">
    <property type="entry name" value="Cadherin_CS"/>
</dbReference>
<feature type="domain" description="Cadherin" evidence="18">
    <location>
        <begin position="3"/>
        <end position="48"/>
    </location>
</feature>
<dbReference type="InterPro" id="IPR002126">
    <property type="entry name" value="Cadherin-like_dom"/>
</dbReference>
<dbReference type="InterPro" id="IPR015919">
    <property type="entry name" value="Cadherin-like_sf"/>
</dbReference>
<evidence type="ECO:0000259" key="18">
    <source>
        <dbReference type="PROSITE" id="PS50268"/>
    </source>
</evidence>
<dbReference type="GO" id="GO:0016342">
    <property type="term" value="C:catenin complex"/>
    <property type="evidence" value="ECO:0007669"/>
    <property type="project" value="TreeGrafter"/>
</dbReference>
<comment type="function">
    <text evidence="16">Cadherins are calcium-dependent cell adhesion proteins.</text>
</comment>
<dbReference type="FunFam" id="2.60.40.60:FF:000019">
    <property type="entry name" value="Cadherin 2"/>
    <property type="match status" value="1"/>
</dbReference>
<comment type="subcellular location">
    <subcellularLocation>
        <location evidence="2">Cell junction</location>
        <location evidence="2">Adherens junction</location>
    </subcellularLocation>
    <subcellularLocation>
        <location evidence="1 15">Cell membrane</location>
        <topology evidence="1 15">Single-pass type I membrane protein</topology>
    </subcellularLocation>
</comment>
<dbReference type="PANTHER" id="PTHR24027:SF81">
    <property type="entry name" value="CADHERIN-4"/>
    <property type="match status" value="1"/>
</dbReference>
<dbReference type="OrthoDB" id="6079678at2759"/>
<evidence type="ECO:0000256" key="14">
    <source>
        <dbReference type="PROSITE-ProRule" id="PRU00043"/>
    </source>
</evidence>
<evidence type="ECO:0000256" key="1">
    <source>
        <dbReference type="ARBA" id="ARBA00004251"/>
    </source>
</evidence>
<keyword evidence="10" id="KW-1133">Transmembrane helix</keyword>
<dbReference type="Pfam" id="PF00028">
    <property type="entry name" value="Cadherin"/>
    <property type="match status" value="3"/>
</dbReference>
<evidence type="ECO:0000256" key="13">
    <source>
        <dbReference type="ARBA" id="ARBA00041040"/>
    </source>
</evidence>
<sequence>MHVSAFDADDNTTANGMVRYRILSQTPHSPIPNMFTINSETGDIKVSQYTLIVQEGNLNFGLSNTATALITFSGEVPENRVGLVVANLTVIDADQPHSPNWNAVYRIISGDPSNHFSMRTDPVSNDGMVTVVKPVDYEMNRAFMLTVVVSNQAHLASGIQSSLQSTAGVTISVQDVNEPPYFPTNPKSIRFEEGVPAGTGLTTFSAADPDRLQMYTKLNDPAMWLSINRTSGQIVTIATLDRESTYVKNNVYEATFLAIDNGSPPASATGTLQIYLIDINDNPPALVPREAQLCERVHRNANAVNITAADTDTDPNAGPFVFELPNYPPSIRRNWTISRISGDFARLGLRYQVYLESGVYQVPIVVSDSGNPPLSNRSVIQVKVCPCDRNGDCTTLGADYDLSQLQQPDSLEHIISKPPGARRVDERPVVPESQYPIRHVLPHPGDIGDFIHEGLRAADNDPTAPPYDSLLVFDYEGSGSTAGSVSSLNSSSSGDQDYDYLNDWGPRFKKLAD</sequence>
<evidence type="ECO:0000256" key="11">
    <source>
        <dbReference type="ARBA" id="ARBA00023136"/>
    </source>
</evidence>
<feature type="region of interest" description="Disordered" evidence="17">
    <location>
        <begin position="479"/>
        <end position="499"/>
    </location>
</feature>
<name>A0A9Q0D7J3_9TELE</name>
<evidence type="ECO:0000256" key="16">
    <source>
        <dbReference type="RuleBase" id="RU004357"/>
    </source>
</evidence>
<feature type="domain" description="Cadherin" evidence="18">
    <location>
        <begin position="183"/>
        <end position="286"/>
    </location>
</feature>
<evidence type="ECO:0000256" key="3">
    <source>
        <dbReference type="ARBA" id="ARBA00022475"/>
    </source>
</evidence>
<dbReference type="GO" id="GO:0008013">
    <property type="term" value="F:beta-catenin binding"/>
    <property type="evidence" value="ECO:0007669"/>
    <property type="project" value="TreeGrafter"/>
</dbReference>
<accession>A0A9Q0D7J3</accession>
<feature type="domain" description="Cadherin" evidence="18">
    <location>
        <begin position="285"/>
        <end position="410"/>
    </location>
</feature>
<evidence type="ECO:0000256" key="8">
    <source>
        <dbReference type="ARBA" id="ARBA00022889"/>
    </source>
</evidence>
<dbReference type="InterPro" id="IPR027397">
    <property type="entry name" value="Catenin-bd_sf"/>
</dbReference>
<evidence type="ECO:0000256" key="6">
    <source>
        <dbReference type="ARBA" id="ARBA00022737"/>
    </source>
</evidence>
<evidence type="ECO:0000313" key="19">
    <source>
        <dbReference type="EMBL" id="KAJ3583425.1"/>
    </source>
</evidence>
<evidence type="ECO:0000256" key="12">
    <source>
        <dbReference type="ARBA" id="ARBA00023180"/>
    </source>
</evidence>
<dbReference type="GO" id="GO:0000902">
    <property type="term" value="P:cell morphogenesis"/>
    <property type="evidence" value="ECO:0007669"/>
    <property type="project" value="TreeGrafter"/>
</dbReference>
<dbReference type="SMART" id="SM00112">
    <property type="entry name" value="CA"/>
    <property type="match status" value="4"/>
</dbReference>
<evidence type="ECO:0000256" key="5">
    <source>
        <dbReference type="ARBA" id="ARBA00022723"/>
    </source>
</evidence>
<dbReference type="GO" id="GO:0045296">
    <property type="term" value="F:cadherin binding"/>
    <property type="evidence" value="ECO:0007669"/>
    <property type="project" value="TreeGrafter"/>
</dbReference>
<reference evidence="19" key="1">
    <citation type="submission" date="2022-07" db="EMBL/GenBank/DDBJ databases">
        <title>Chromosome-level genome of Muraenolepis orangiensis.</title>
        <authorList>
            <person name="Kim J."/>
        </authorList>
    </citation>
    <scope>NUCLEOTIDE SEQUENCE</scope>
    <source>
        <strain evidence="19">KU_S4_2022</strain>
        <tissue evidence="19">Muscle</tissue>
    </source>
</reference>
<dbReference type="GO" id="GO:0002009">
    <property type="term" value="P:morphogenesis of an epithelium"/>
    <property type="evidence" value="ECO:0007669"/>
    <property type="project" value="UniProtKB-ARBA"/>
</dbReference>
<dbReference type="FunFam" id="2.60.40.60:FF:000027">
    <property type="entry name" value="Cadherin 2"/>
    <property type="match status" value="1"/>
</dbReference>
<dbReference type="CDD" id="cd11304">
    <property type="entry name" value="Cadherin_repeat"/>
    <property type="match status" value="4"/>
</dbReference>
<dbReference type="GO" id="GO:0016339">
    <property type="term" value="P:calcium-dependent cell-cell adhesion via plasma membrane cell adhesion molecules"/>
    <property type="evidence" value="ECO:0007669"/>
    <property type="project" value="TreeGrafter"/>
</dbReference>
<keyword evidence="4 15" id="KW-0812">Transmembrane</keyword>
<dbReference type="AlphaFoldDB" id="A0A9Q0D7J3"/>
<dbReference type="EMBL" id="JANIIK010000350">
    <property type="protein sequence ID" value="KAJ3583425.1"/>
    <property type="molecule type" value="Genomic_DNA"/>
</dbReference>
<dbReference type="Proteomes" id="UP001148018">
    <property type="component" value="Unassembled WGS sequence"/>
</dbReference>
<keyword evidence="7 14" id="KW-0106">Calcium</keyword>
<dbReference type="GO" id="GO:0005509">
    <property type="term" value="F:calcium ion binding"/>
    <property type="evidence" value="ECO:0007669"/>
    <property type="project" value="UniProtKB-UniRule"/>
</dbReference>
<feature type="non-terminal residue" evidence="19">
    <location>
        <position position="513"/>
    </location>
</feature>
<evidence type="ECO:0000256" key="7">
    <source>
        <dbReference type="ARBA" id="ARBA00022837"/>
    </source>
</evidence>
<dbReference type="GO" id="GO:0007156">
    <property type="term" value="P:homophilic cell adhesion via plasma membrane adhesion molecules"/>
    <property type="evidence" value="ECO:0007669"/>
    <property type="project" value="InterPro"/>
</dbReference>
<dbReference type="Pfam" id="PF01049">
    <property type="entry name" value="CADH_Y-type_LIR"/>
    <property type="match status" value="1"/>
</dbReference>
<dbReference type="PRINTS" id="PR00205">
    <property type="entry name" value="CADHERIN"/>
</dbReference>
<evidence type="ECO:0000256" key="4">
    <source>
        <dbReference type="ARBA" id="ARBA00022692"/>
    </source>
</evidence>
<keyword evidence="3" id="KW-1003">Cell membrane</keyword>
<dbReference type="GO" id="GO:0007043">
    <property type="term" value="P:cell-cell junction assembly"/>
    <property type="evidence" value="ECO:0007669"/>
    <property type="project" value="TreeGrafter"/>
</dbReference>
<dbReference type="Gene3D" id="4.10.900.10">
    <property type="entry name" value="TCF3-CBD (Catenin binding domain)"/>
    <property type="match status" value="1"/>
</dbReference>
<dbReference type="GO" id="GO:0016477">
    <property type="term" value="P:cell migration"/>
    <property type="evidence" value="ECO:0007669"/>
    <property type="project" value="TreeGrafter"/>
</dbReference>
<keyword evidence="5" id="KW-0479">Metal-binding</keyword>
<dbReference type="FunFam" id="4.10.900.10:FF:000001">
    <property type="entry name" value="Cadherin 2"/>
    <property type="match status" value="1"/>
</dbReference>
<dbReference type="InterPro" id="IPR000233">
    <property type="entry name" value="Cadherin_Y-type_LIR"/>
</dbReference>
<protein>
    <recommendedName>
        <fullName evidence="13">Cadherin-4</fullName>
    </recommendedName>
</protein>
<comment type="caution">
    <text evidence="19">The sequence shown here is derived from an EMBL/GenBank/DDBJ whole genome shotgun (WGS) entry which is preliminary data.</text>
</comment>
<dbReference type="PROSITE" id="PS00232">
    <property type="entry name" value="CADHERIN_1"/>
    <property type="match status" value="1"/>
</dbReference>
<evidence type="ECO:0000256" key="15">
    <source>
        <dbReference type="RuleBase" id="RU003318"/>
    </source>
</evidence>
<dbReference type="PROSITE" id="PS50268">
    <property type="entry name" value="CADHERIN_2"/>
    <property type="match status" value="4"/>
</dbReference>
<dbReference type="GO" id="GO:0005912">
    <property type="term" value="C:adherens junction"/>
    <property type="evidence" value="ECO:0007669"/>
    <property type="project" value="UniProtKB-SubCell"/>
</dbReference>
<dbReference type="FunFam" id="2.60.40.60:FF:000045">
    <property type="entry name" value="Cadherin 2"/>
    <property type="match status" value="1"/>
</dbReference>
<evidence type="ECO:0000256" key="17">
    <source>
        <dbReference type="SAM" id="MobiDB-lite"/>
    </source>
</evidence>
<dbReference type="InterPro" id="IPR039808">
    <property type="entry name" value="Cadherin"/>
</dbReference>
<dbReference type="SUPFAM" id="SSF49313">
    <property type="entry name" value="Cadherin-like"/>
    <property type="match status" value="4"/>
</dbReference>
<dbReference type="Gene3D" id="2.60.40.60">
    <property type="entry name" value="Cadherins"/>
    <property type="match status" value="4"/>
</dbReference>